<accession>A0ABW2IDY4</accession>
<dbReference type="InterPro" id="IPR050807">
    <property type="entry name" value="TransReg_Diox_bact_type"/>
</dbReference>
<evidence type="ECO:0000313" key="3">
    <source>
        <dbReference type="EMBL" id="MFC7289313.1"/>
    </source>
</evidence>
<dbReference type="Proteomes" id="UP001596542">
    <property type="component" value="Unassembled WGS sequence"/>
</dbReference>
<dbReference type="RefSeq" id="WP_382272631.1">
    <property type="nucleotide sequence ID" value="NZ_JBHTBU010000002.1"/>
</dbReference>
<dbReference type="SMART" id="SM00530">
    <property type="entry name" value="HTH_XRE"/>
    <property type="match status" value="1"/>
</dbReference>
<comment type="caution">
    <text evidence="3">The sequence shown here is derived from an EMBL/GenBank/DDBJ whole genome shotgun (WGS) entry which is preliminary data.</text>
</comment>
<dbReference type="InterPro" id="IPR001387">
    <property type="entry name" value="Cro/C1-type_HTH"/>
</dbReference>
<sequence>MPTDLAVRIGKNISALRKSRKVTQAALAEAVGIDTVSLSRIETGKSNTSLLTLDAIAHELKAPLTALLNGISGKSAALAEDIASTIEPLSEADRLFLLEQLKAWAAKLSVPRRKK</sequence>
<name>A0ABW2IDY4_9BURK</name>
<evidence type="ECO:0000259" key="2">
    <source>
        <dbReference type="PROSITE" id="PS50943"/>
    </source>
</evidence>
<dbReference type="Gene3D" id="1.10.260.40">
    <property type="entry name" value="lambda repressor-like DNA-binding domains"/>
    <property type="match status" value="1"/>
</dbReference>
<dbReference type="InterPro" id="IPR010982">
    <property type="entry name" value="Lambda_DNA-bd_dom_sf"/>
</dbReference>
<feature type="domain" description="HTH cro/C1-type" evidence="2">
    <location>
        <begin position="13"/>
        <end position="67"/>
    </location>
</feature>
<evidence type="ECO:0000256" key="1">
    <source>
        <dbReference type="ARBA" id="ARBA00023125"/>
    </source>
</evidence>
<dbReference type="PANTHER" id="PTHR46797:SF1">
    <property type="entry name" value="METHYLPHOSPHONATE SYNTHASE"/>
    <property type="match status" value="1"/>
</dbReference>
<gene>
    <name evidence="3" type="ORF">ACFQPC_14795</name>
</gene>
<dbReference type="EMBL" id="JBHTBU010000002">
    <property type="protein sequence ID" value="MFC7289313.1"/>
    <property type="molecule type" value="Genomic_DNA"/>
</dbReference>
<dbReference type="CDD" id="cd00093">
    <property type="entry name" value="HTH_XRE"/>
    <property type="match status" value="1"/>
</dbReference>
<protein>
    <submittedName>
        <fullName evidence="3">Helix-turn-helix domain-containing protein</fullName>
    </submittedName>
</protein>
<keyword evidence="1" id="KW-0238">DNA-binding</keyword>
<dbReference type="Pfam" id="PF01381">
    <property type="entry name" value="HTH_3"/>
    <property type="match status" value="1"/>
</dbReference>
<keyword evidence="4" id="KW-1185">Reference proteome</keyword>
<reference evidence="4" key="1">
    <citation type="journal article" date="2019" name="Int. J. Syst. Evol. Microbiol.">
        <title>The Global Catalogue of Microorganisms (GCM) 10K type strain sequencing project: providing services to taxonomists for standard genome sequencing and annotation.</title>
        <authorList>
            <consortium name="The Broad Institute Genomics Platform"/>
            <consortium name="The Broad Institute Genome Sequencing Center for Infectious Disease"/>
            <person name="Wu L."/>
            <person name="Ma J."/>
        </authorList>
    </citation>
    <scope>NUCLEOTIDE SEQUENCE [LARGE SCALE GENOMIC DNA]</scope>
    <source>
        <strain evidence="4">KACC 12508</strain>
    </source>
</reference>
<proteinExistence type="predicted"/>
<dbReference type="SUPFAM" id="SSF47413">
    <property type="entry name" value="lambda repressor-like DNA-binding domains"/>
    <property type="match status" value="1"/>
</dbReference>
<evidence type="ECO:0000313" key="4">
    <source>
        <dbReference type="Proteomes" id="UP001596542"/>
    </source>
</evidence>
<dbReference type="PROSITE" id="PS50943">
    <property type="entry name" value="HTH_CROC1"/>
    <property type="match status" value="1"/>
</dbReference>
<organism evidence="3 4">
    <name type="scientific">Herminiimonas glaciei</name>
    <dbReference type="NCBI Taxonomy" id="523788"/>
    <lineage>
        <taxon>Bacteria</taxon>
        <taxon>Pseudomonadati</taxon>
        <taxon>Pseudomonadota</taxon>
        <taxon>Betaproteobacteria</taxon>
        <taxon>Burkholderiales</taxon>
        <taxon>Oxalobacteraceae</taxon>
        <taxon>Herminiimonas</taxon>
    </lineage>
</organism>
<dbReference type="PANTHER" id="PTHR46797">
    <property type="entry name" value="HTH-TYPE TRANSCRIPTIONAL REGULATOR"/>
    <property type="match status" value="1"/>
</dbReference>